<comment type="caution">
    <text evidence="3">The sequence shown here is derived from an EMBL/GenBank/DDBJ whole genome shotgun (WGS) entry which is preliminary data.</text>
</comment>
<sequence length="127" mass="15114">MPRLFRILLSAGLLLGFSPAMAAAVIDAIPAGSRPDRNLLIQFIQYDDPCTNGRYSDGKPHNCRELLRMLDRRERYRERHDNYPRERYDPCTDGRVSDGRPRSCREIMRWLRDQDEDEDWRPGKYWK</sequence>
<dbReference type="Proteomes" id="UP001272097">
    <property type="component" value="Unassembled WGS sequence"/>
</dbReference>
<gene>
    <name evidence="3" type="ORF">RFM51_14050</name>
</gene>
<evidence type="ECO:0000256" key="2">
    <source>
        <dbReference type="SAM" id="SignalP"/>
    </source>
</evidence>
<evidence type="ECO:0000313" key="3">
    <source>
        <dbReference type="EMBL" id="MDX8440718.1"/>
    </source>
</evidence>
<feature type="region of interest" description="Disordered" evidence="1">
    <location>
        <begin position="81"/>
        <end position="100"/>
    </location>
</feature>
<keyword evidence="2" id="KW-0732">Signal</keyword>
<accession>A0ABU4WYD8</accession>
<protein>
    <submittedName>
        <fullName evidence="3">Uncharacterized protein</fullName>
    </submittedName>
</protein>
<evidence type="ECO:0000313" key="4">
    <source>
        <dbReference type="Proteomes" id="UP001272097"/>
    </source>
</evidence>
<reference evidence="3 4" key="1">
    <citation type="submission" date="2023-08" db="EMBL/GenBank/DDBJ databases">
        <title>Implementing the SeqCode for naming new Mesorhizobium species isolated from Vachellia karroo root nodules.</title>
        <authorList>
            <person name="Van Lill M."/>
        </authorList>
    </citation>
    <scope>NUCLEOTIDE SEQUENCE [LARGE SCALE GENOMIC DNA]</scope>
    <source>
        <strain evidence="3 4">VK3E</strain>
    </source>
</reference>
<keyword evidence="4" id="KW-1185">Reference proteome</keyword>
<organism evidence="3 4">
    <name type="scientific">Mesorhizobium australafricanum</name>
    <dbReference type="NCBI Taxonomy" id="3072311"/>
    <lineage>
        <taxon>Bacteria</taxon>
        <taxon>Pseudomonadati</taxon>
        <taxon>Pseudomonadota</taxon>
        <taxon>Alphaproteobacteria</taxon>
        <taxon>Hyphomicrobiales</taxon>
        <taxon>Phyllobacteriaceae</taxon>
        <taxon>Mesorhizobium</taxon>
    </lineage>
</organism>
<feature type="chain" id="PRO_5046275350" evidence="2">
    <location>
        <begin position="23"/>
        <end position="127"/>
    </location>
</feature>
<name>A0ABU4WYD8_9HYPH</name>
<evidence type="ECO:0000256" key="1">
    <source>
        <dbReference type="SAM" id="MobiDB-lite"/>
    </source>
</evidence>
<proteinExistence type="predicted"/>
<feature type="signal peptide" evidence="2">
    <location>
        <begin position="1"/>
        <end position="22"/>
    </location>
</feature>
<dbReference type="EMBL" id="JAVIIS010000017">
    <property type="protein sequence ID" value="MDX8440718.1"/>
    <property type="molecule type" value="Genomic_DNA"/>
</dbReference>
<dbReference type="RefSeq" id="WP_320214644.1">
    <property type="nucleotide sequence ID" value="NZ_JAVIIS010000017.1"/>
</dbReference>